<dbReference type="RefSeq" id="WP_345620839.1">
    <property type="nucleotide sequence ID" value="NZ_BAABIG010000033.1"/>
</dbReference>
<evidence type="ECO:0000313" key="3">
    <source>
        <dbReference type="Proteomes" id="UP001501265"/>
    </source>
</evidence>
<keyword evidence="3" id="KW-1185">Reference proteome</keyword>
<evidence type="ECO:0008006" key="4">
    <source>
        <dbReference type="Google" id="ProtNLM"/>
    </source>
</evidence>
<name>A0ABP9C3E3_9ACTN</name>
<feature type="signal peptide" evidence="1">
    <location>
        <begin position="1"/>
        <end position="28"/>
    </location>
</feature>
<protein>
    <recommendedName>
        <fullName evidence="4">Secreted protein</fullName>
    </recommendedName>
</protein>
<dbReference type="EMBL" id="BAABIG010000033">
    <property type="protein sequence ID" value="GAA4804050.1"/>
    <property type="molecule type" value="Genomic_DNA"/>
</dbReference>
<reference evidence="3" key="1">
    <citation type="journal article" date="2019" name="Int. J. Syst. Evol. Microbiol.">
        <title>The Global Catalogue of Microorganisms (GCM) 10K type strain sequencing project: providing services to taxonomists for standard genome sequencing and annotation.</title>
        <authorList>
            <consortium name="The Broad Institute Genomics Platform"/>
            <consortium name="The Broad Institute Genome Sequencing Center for Infectious Disease"/>
            <person name="Wu L."/>
            <person name="Ma J."/>
        </authorList>
    </citation>
    <scope>NUCLEOTIDE SEQUENCE [LARGE SCALE GENOMIC DNA]</scope>
    <source>
        <strain evidence="3">JCM 18081</strain>
    </source>
</reference>
<accession>A0ABP9C3E3</accession>
<dbReference type="Proteomes" id="UP001501265">
    <property type="component" value="Unassembled WGS sequence"/>
</dbReference>
<gene>
    <name evidence="2" type="ORF">GCM10023220_36770</name>
</gene>
<organism evidence="2 3">
    <name type="scientific">Streptomyces ziwulingensis</name>
    <dbReference type="NCBI Taxonomy" id="1045501"/>
    <lineage>
        <taxon>Bacteria</taxon>
        <taxon>Bacillati</taxon>
        <taxon>Actinomycetota</taxon>
        <taxon>Actinomycetes</taxon>
        <taxon>Kitasatosporales</taxon>
        <taxon>Streptomycetaceae</taxon>
        <taxon>Streptomyces</taxon>
    </lineage>
</organism>
<evidence type="ECO:0000256" key="1">
    <source>
        <dbReference type="SAM" id="SignalP"/>
    </source>
</evidence>
<keyword evidence="1" id="KW-0732">Signal</keyword>
<sequence length="71" mass="6943">MIKKLATATATASALAVAFLTVTPAAHAAPLPEPSAGIPGGRFLEGLLGALEIGHPASSAQSLLPAGVRSK</sequence>
<feature type="chain" id="PRO_5045864840" description="Secreted protein" evidence="1">
    <location>
        <begin position="29"/>
        <end position="71"/>
    </location>
</feature>
<evidence type="ECO:0000313" key="2">
    <source>
        <dbReference type="EMBL" id="GAA4804050.1"/>
    </source>
</evidence>
<comment type="caution">
    <text evidence="2">The sequence shown here is derived from an EMBL/GenBank/DDBJ whole genome shotgun (WGS) entry which is preliminary data.</text>
</comment>
<proteinExistence type="predicted"/>